<organism evidence="1 2">
    <name type="scientific">Parasponia andersonii</name>
    <name type="common">Sponia andersonii</name>
    <dbReference type="NCBI Taxonomy" id="3476"/>
    <lineage>
        <taxon>Eukaryota</taxon>
        <taxon>Viridiplantae</taxon>
        <taxon>Streptophyta</taxon>
        <taxon>Embryophyta</taxon>
        <taxon>Tracheophyta</taxon>
        <taxon>Spermatophyta</taxon>
        <taxon>Magnoliopsida</taxon>
        <taxon>eudicotyledons</taxon>
        <taxon>Gunneridae</taxon>
        <taxon>Pentapetalae</taxon>
        <taxon>rosids</taxon>
        <taxon>fabids</taxon>
        <taxon>Rosales</taxon>
        <taxon>Cannabaceae</taxon>
        <taxon>Parasponia</taxon>
    </lineage>
</organism>
<accession>A0A2P5A7C7</accession>
<comment type="caution">
    <text evidence="1">The sequence shown here is derived from an EMBL/GenBank/DDBJ whole genome shotgun (WGS) entry which is preliminary data.</text>
</comment>
<evidence type="ECO:0000313" key="2">
    <source>
        <dbReference type="Proteomes" id="UP000237105"/>
    </source>
</evidence>
<sequence length="108" mass="13049">MKIENRAQKEGDKREERKNLRKMKLRTSIDLGTMKLIQIRGCCLMVDDRFAWLGKRESRSTAESFGQSRKLLNYNWIERIETRRTQTERIYTRIERIEFRLTLIVALL</sequence>
<gene>
    <name evidence="1" type="ORF">PanWU01x14_361340</name>
</gene>
<evidence type="ECO:0000313" key="1">
    <source>
        <dbReference type="EMBL" id="PON32440.1"/>
    </source>
</evidence>
<dbReference type="Proteomes" id="UP000237105">
    <property type="component" value="Unassembled WGS sequence"/>
</dbReference>
<dbReference type="AlphaFoldDB" id="A0A2P5A7C7"/>
<dbReference type="EMBL" id="JXTB01000817">
    <property type="protein sequence ID" value="PON32440.1"/>
    <property type="molecule type" value="Genomic_DNA"/>
</dbReference>
<reference evidence="2" key="1">
    <citation type="submission" date="2016-06" db="EMBL/GenBank/DDBJ databases">
        <title>Parallel loss of symbiosis genes in relatives of nitrogen-fixing non-legume Parasponia.</title>
        <authorList>
            <person name="Van Velzen R."/>
            <person name="Holmer R."/>
            <person name="Bu F."/>
            <person name="Rutten L."/>
            <person name="Van Zeijl A."/>
            <person name="Liu W."/>
            <person name="Santuari L."/>
            <person name="Cao Q."/>
            <person name="Sharma T."/>
            <person name="Shen D."/>
            <person name="Roswanjaya Y."/>
            <person name="Wardhani T."/>
            <person name="Kalhor M.S."/>
            <person name="Jansen J."/>
            <person name="Van den Hoogen J."/>
            <person name="Gungor B."/>
            <person name="Hartog M."/>
            <person name="Hontelez J."/>
            <person name="Verver J."/>
            <person name="Yang W.-C."/>
            <person name="Schijlen E."/>
            <person name="Repin R."/>
            <person name="Schilthuizen M."/>
            <person name="Schranz E."/>
            <person name="Heidstra R."/>
            <person name="Miyata K."/>
            <person name="Fedorova E."/>
            <person name="Kohlen W."/>
            <person name="Bisseling T."/>
            <person name="Smit S."/>
            <person name="Geurts R."/>
        </authorList>
    </citation>
    <scope>NUCLEOTIDE SEQUENCE [LARGE SCALE GENOMIC DNA]</scope>
    <source>
        <strain evidence="2">cv. WU1-14</strain>
    </source>
</reference>
<keyword evidence="2" id="KW-1185">Reference proteome</keyword>
<proteinExistence type="predicted"/>
<protein>
    <submittedName>
        <fullName evidence="1">Uncharacterized protein</fullName>
    </submittedName>
</protein>
<name>A0A2P5A7C7_PARAD</name>